<dbReference type="HOGENOM" id="CLU_3085901_0_0_12"/>
<comment type="caution">
    <text evidence="2">The sequence shown here is derived from an EMBL/GenBank/DDBJ whole genome shotgun (WGS) entry which is preliminary data.</text>
</comment>
<dbReference type="PATRIC" id="fig|1125699.3.peg.1079"/>
<gene>
    <name evidence="2" type="ORF">HMPREF9194_01055</name>
</gene>
<keyword evidence="1" id="KW-0057">Aromatic amino acid biosynthesis</keyword>
<dbReference type="PROSITE" id="PS51167">
    <property type="entry name" value="CHORISMATE_MUT_1"/>
    <property type="match status" value="1"/>
</dbReference>
<accession>S3K1H1</accession>
<evidence type="ECO:0000256" key="1">
    <source>
        <dbReference type="PROSITE-ProRule" id="PRU00514"/>
    </source>
</evidence>
<dbReference type="EC" id="5.4.99.5" evidence="1"/>
<dbReference type="Gene3D" id="3.30.1330.40">
    <property type="entry name" value="RutC-like"/>
    <property type="match status" value="1"/>
</dbReference>
<name>S3K1H1_TREMA</name>
<proteinExistence type="predicted"/>
<dbReference type="RefSeq" id="WP_016525347.1">
    <property type="nucleotide sequence ID" value="NZ_KE332518.1"/>
</dbReference>
<keyword evidence="1" id="KW-0028">Amino-acid biosynthesis</keyword>
<keyword evidence="3" id="KW-1185">Reference proteome</keyword>
<dbReference type="GO" id="GO:0004106">
    <property type="term" value="F:chorismate mutase activity"/>
    <property type="evidence" value="ECO:0007669"/>
    <property type="project" value="UniProtKB-EC"/>
</dbReference>
<keyword evidence="1" id="KW-0413">Isomerase</keyword>
<sequence length="52" mass="5746">MQDKRLYGIRGAVCTENTAEDMQKAVADLMGRIFEKNALCEDDIVSVRIVAG</sequence>
<organism evidence="2 3">
    <name type="scientific">Treponema maltophilum ATCC 51939</name>
    <dbReference type="NCBI Taxonomy" id="1125699"/>
    <lineage>
        <taxon>Bacteria</taxon>
        <taxon>Pseudomonadati</taxon>
        <taxon>Spirochaetota</taxon>
        <taxon>Spirochaetia</taxon>
        <taxon>Spirochaetales</taxon>
        <taxon>Treponemataceae</taxon>
        <taxon>Treponema</taxon>
    </lineage>
</organism>
<dbReference type="InterPro" id="IPR035959">
    <property type="entry name" value="RutC-like_sf"/>
</dbReference>
<dbReference type="Proteomes" id="UP000014541">
    <property type="component" value="Unassembled WGS sequence"/>
</dbReference>
<evidence type="ECO:0000313" key="2">
    <source>
        <dbReference type="EMBL" id="EPF30736.1"/>
    </source>
</evidence>
<dbReference type="InterPro" id="IPR008243">
    <property type="entry name" value="Chorismate_mutase_AroH"/>
</dbReference>
<dbReference type="GO" id="GO:0009073">
    <property type="term" value="P:aromatic amino acid family biosynthetic process"/>
    <property type="evidence" value="ECO:0007669"/>
    <property type="project" value="UniProtKB-UniRule"/>
</dbReference>
<comment type="catalytic activity">
    <reaction evidence="1">
        <text>chorismate = prephenate</text>
        <dbReference type="Rhea" id="RHEA:13897"/>
        <dbReference type="ChEBI" id="CHEBI:29748"/>
        <dbReference type="ChEBI" id="CHEBI:29934"/>
        <dbReference type="EC" id="5.4.99.5"/>
    </reaction>
</comment>
<dbReference type="Pfam" id="PF07736">
    <property type="entry name" value="CM_1"/>
    <property type="match status" value="1"/>
</dbReference>
<dbReference type="EMBL" id="ATFF01000006">
    <property type="protein sequence ID" value="EPF30736.1"/>
    <property type="molecule type" value="Genomic_DNA"/>
</dbReference>
<dbReference type="AlphaFoldDB" id="S3K1H1"/>
<evidence type="ECO:0000313" key="3">
    <source>
        <dbReference type="Proteomes" id="UP000014541"/>
    </source>
</evidence>
<dbReference type="GO" id="GO:0008652">
    <property type="term" value="P:amino acid biosynthetic process"/>
    <property type="evidence" value="ECO:0007669"/>
    <property type="project" value="UniProtKB-UniRule"/>
</dbReference>
<dbReference type="SUPFAM" id="SSF55298">
    <property type="entry name" value="YjgF-like"/>
    <property type="match status" value="1"/>
</dbReference>
<protein>
    <recommendedName>
        <fullName evidence="1">chorismate mutase</fullName>
        <ecNumber evidence="1">5.4.99.5</ecNumber>
    </recommendedName>
</protein>
<reference evidence="2 3" key="1">
    <citation type="submission" date="2013-04" db="EMBL/GenBank/DDBJ databases">
        <title>The Genome Sequence of Treponema maltophilum ATCC 51939.</title>
        <authorList>
            <consortium name="The Broad Institute Genomics Platform"/>
            <person name="Earl A."/>
            <person name="Ward D."/>
            <person name="Feldgarden M."/>
            <person name="Gevers D."/>
            <person name="Leonetti C."/>
            <person name="Blanton J.M."/>
            <person name="Dewhirst F.E."/>
            <person name="Izard J."/>
            <person name="Walker B."/>
            <person name="Young S."/>
            <person name="Zeng Q."/>
            <person name="Gargeya S."/>
            <person name="Fitzgerald M."/>
            <person name="Haas B."/>
            <person name="Abouelleil A."/>
            <person name="Allen A.W."/>
            <person name="Alvarado L."/>
            <person name="Arachchi H.M."/>
            <person name="Berlin A.M."/>
            <person name="Chapman S.B."/>
            <person name="Gainer-Dewar J."/>
            <person name="Goldberg J."/>
            <person name="Griggs A."/>
            <person name="Gujja S."/>
            <person name="Hansen M."/>
            <person name="Howarth C."/>
            <person name="Imamovic A."/>
            <person name="Ireland A."/>
            <person name="Larimer J."/>
            <person name="McCowan C."/>
            <person name="Murphy C."/>
            <person name="Pearson M."/>
            <person name="Poon T.W."/>
            <person name="Priest M."/>
            <person name="Roberts A."/>
            <person name="Saif S."/>
            <person name="Shea T."/>
            <person name="Sisk P."/>
            <person name="Sykes S."/>
            <person name="Wortman J."/>
            <person name="Nusbaum C."/>
            <person name="Birren B."/>
        </authorList>
    </citation>
    <scope>NUCLEOTIDE SEQUENCE [LARGE SCALE GENOMIC DNA]</scope>
    <source>
        <strain evidence="2 3">ATCC 51939</strain>
    </source>
</reference>